<evidence type="ECO:0000256" key="6">
    <source>
        <dbReference type="SAM" id="MobiDB-lite"/>
    </source>
</evidence>
<dbReference type="PRINTS" id="PR00507">
    <property type="entry name" value="N12N6MTFRASE"/>
</dbReference>
<keyword evidence="9" id="KW-1185">Reference proteome</keyword>
<keyword evidence="3 8" id="KW-0808">Transferase</keyword>
<organism evidence="8 9">
    <name type="scientific">Micromonospora viridifaciens</name>
    <dbReference type="NCBI Taxonomy" id="1881"/>
    <lineage>
        <taxon>Bacteria</taxon>
        <taxon>Bacillati</taxon>
        <taxon>Actinomycetota</taxon>
        <taxon>Actinomycetes</taxon>
        <taxon>Micromonosporales</taxon>
        <taxon>Micromonosporaceae</taxon>
        <taxon>Micromonospora</taxon>
    </lineage>
</organism>
<evidence type="ECO:0000256" key="5">
    <source>
        <dbReference type="ARBA" id="ARBA00047942"/>
    </source>
</evidence>
<dbReference type="PANTHER" id="PTHR33841:SF1">
    <property type="entry name" value="DNA METHYLTRANSFERASE A"/>
    <property type="match status" value="1"/>
</dbReference>
<dbReference type="GO" id="GO:0009007">
    <property type="term" value="F:site-specific DNA-methyltransferase (adenine-specific) activity"/>
    <property type="evidence" value="ECO:0007669"/>
    <property type="project" value="UniProtKB-EC"/>
</dbReference>
<evidence type="ECO:0000256" key="4">
    <source>
        <dbReference type="ARBA" id="ARBA00022691"/>
    </source>
</evidence>
<dbReference type="RefSeq" id="WP_089007515.1">
    <property type="nucleotide sequence ID" value="NZ_LT607411.1"/>
</dbReference>
<dbReference type="EC" id="2.1.1.72" evidence="1"/>
<dbReference type="Gene3D" id="3.40.50.150">
    <property type="entry name" value="Vaccinia Virus protein VP39"/>
    <property type="match status" value="2"/>
</dbReference>
<keyword evidence="4" id="KW-0949">S-adenosyl-L-methionine</keyword>
<dbReference type="InterPro" id="IPR029063">
    <property type="entry name" value="SAM-dependent_MTases_sf"/>
</dbReference>
<reference evidence="9" key="1">
    <citation type="submission" date="2016-06" db="EMBL/GenBank/DDBJ databases">
        <authorList>
            <person name="Varghese N."/>
            <person name="Submissions Spin"/>
        </authorList>
    </citation>
    <scope>NUCLEOTIDE SEQUENCE [LARGE SCALE GENOMIC DNA]</scope>
    <source>
        <strain evidence="9">DSM 43909</strain>
    </source>
</reference>
<dbReference type="Proteomes" id="UP000198242">
    <property type="component" value="Chromosome I"/>
</dbReference>
<evidence type="ECO:0000256" key="1">
    <source>
        <dbReference type="ARBA" id="ARBA00011900"/>
    </source>
</evidence>
<dbReference type="EMBL" id="LT607411">
    <property type="protein sequence ID" value="SCF16255.1"/>
    <property type="molecule type" value="Genomic_DNA"/>
</dbReference>
<gene>
    <name evidence="8" type="ORF">GA0074695_3896</name>
</gene>
<dbReference type="GO" id="GO:0032259">
    <property type="term" value="P:methylation"/>
    <property type="evidence" value="ECO:0007669"/>
    <property type="project" value="UniProtKB-KW"/>
</dbReference>
<evidence type="ECO:0000256" key="2">
    <source>
        <dbReference type="ARBA" id="ARBA00022603"/>
    </source>
</evidence>
<sequence>MSATARNQVFTAVHTIGGLLPADMLIRIAEGRDVSGCKPADYRVVGARSVRDDAERHWDYLKGVWKDLRDKLPVAPEAETPADPTGLAVTQWLEPLFTELGFGRLTTLGANGITSDDGGKTFPISHRWNHVPVHLAAWSATLDKRPAGGGVPPQSLVQECLNRSEAHLWGVLTNGRQLRLLRDSNALATASYVEFDLEAIFDGELFSEFVLLYRLLHVSRFEVGEGAAPSTCWLEKWRTEAIETGVRALENHRDAVKKAIIALGAGFLRHPANGDLRRTLDVNSYHAALLRLVYRLIFLFVAEDRDALHAPGTTEQTRERYANYFSSARLRRHAVRRRGTAHGDLYQSLRIVLDALGSEDGRPELGLPGLGGLFDDTDADEPLKDRSIANADLLEAVRCLARVRDVGSGRWRPTDYRNMGAEELGSIYESLLELVPKHQATDSTFDLVDRAGNNRKKTGSYYTPSSLIETLLDSTLDPVLDEAQKRGEAKATAAGEPDPSRHVVDELLALTVCDPACGSGHFLVAAARRIAKRVASVRERNPEPTVDAVRDALHEVVRRCVYGVDLNPMAVELAKVSLWLEALKPGRPLGFLDAQIKHGNGLIGATPTLMRDGIPNKAFKPVEGDDASFARALERRNEQERREHPGLWKLGVKVSFSNTGFAADLGRITEVSVRSLHDVHRQEDAYRTWAASPAYEHAKFVSDAWCAAFMWHKSSKALPAITHEVFRNLQAGAKLPEDVHREVERLSEQYRFFHWHLEFPTVFVVPQDGVDVDVDPATGWAGGFSCVLGNPPWDKVDFEDKKYFSVVDPAIAAISGTARRTRIAEWVEEFPAEGERYRAERRKVKATFHFAGDSGVFPLCARGLTVRGVTMLQTDQLFAERFASIVATKGRFGCVIPTAVATSAGAQHLFSGLSESGRIVSLCDFENRKPLFVGVDSRYKFCLLSATGRGLAEPAARYAFFLQDPTDLDDTGRVFALAPEEITLINPNTGTLPVFRSRRDADLTAAIYRRVPVLLNERDDRGNPWRVTFKATMFHMTDDSDLFRSREQLEAEGWELHGNVFVRGEERMLPLYEAKMVSFFNHRAADVVKSLTALNRQNQPRYLSSAALQDPSRCAVSLNWVAENGSILTRRNGTDVRVPAVRRRLEEVGWRREWLCGWCDVTASTNERTAIPAFIPLVAVGHTYPLMLPDVSPKLAAVLVAAQSSMVFDFVSRQKISGVHMALMTWKQLPVPAPKALEPHSSFISLRVLELVYTAHDMAPLARDLGDRGVPFRWDESRRAQIRAELDAYFFRLYGIERDDADYIMETFQTENGGLKHNDIAKYGSYRTKELILAEYDRMAAAGVTLTNPLVDGENYTSTLTPSPGHGPRHAADPIIPRQRAGEPNVQRASRFV</sequence>
<dbReference type="InterPro" id="IPR050953">
    <property type="entry name" value="N4_N6_ade-DNA_methylase"/>
</dbReference>
<proteinExistence type="predicted"/>
<feature type="region of interest" description="Disordered" evidence="6">
    <location>
        <begin position="1355"/>
        <end position="1393"/>
    </location>
</feature>
<dbReference type="SUPFAM" id="SSF53335">
    <property type="entry name" value="S-adenosyl-L-methionine-dependent methyltransferases"/>
    <property type="match status" value="1"/>
</dbReference>
<accession>A0A1C4Y6A8</accession>
<evidence type="ECO:0000313" key="8">
    <source>
        <dbReference type="EMBL" id="SCF16255.1"/>
    </source>
</evidence>
<dbReference type="PANTHER" id="PTHR33841">
    <property type="entry name" value="DNA METHYLTRANSFERASE YEEA-RELATED"/>
    <property type="match status" value="1"/>
</dbReference>
<dbReference type="REBASE" id="157974">
    <property type="entry name" value="Mvi43909ORF3896P"/>
</dbReference>
<name>A0A1C4Y6A8_MICVI</name>
<evidence type="ECO:0000313" key="9">
    <source>
        <dbReference type="Proteomes" id="UP000198242"/>
    </source>
</evidence>
<comment type="catalytic activity">
    <reaction evidence="5">
        <text>a 2'-deoxyadenosine in DNA + S-adenosyl-L-methionine = an N(6)-methyl-2'-deoxyadenosine in DNA + S-adenosyl-L-homocysteine + H(+)</text>
        <dbReference type="Rhea" id="RHEA:15197"/>
        <dbReference type="Rhea" id="RHEA-COMP:12418"/>
        <dbReference type="Rhea" id="RHEA-COMP:12419"/>
        <dbReference type="ChEBI" id="CHEBI:15378"/>
        <dbReference type="ChEBI" id="CHEBI:57856"/>
        <dbReference type="ChEBI" id="CHEBI:59789"/>
        <dbReference type="ChEBI" id="CHEBI:90615"/>
        <dbReference type="ChEBI" id="CHEBI:90616"/>
        <dbReference type="EC" id="2.1.1.72"/>
    </reaction>
</comment>
<evidence type="ECO:0000256" key="3">
    <source>
        <dbReference type="ARBA" id="ARBA00022679"/>
    </source>
</evidence>
<protein>
    <recommendedName>
        <fullName evidence="1">site-specific DNA-methyltransferase (adenine-specific)</fullName>
        <ecNumber evidence="1">2.1.1.72</ecNumber>
    </recommendedName>
</protein>
<evidence type="ECO:0000259" key="7">
    <source>
        <dbReference type="Pfam" id="PF07669"/>
    </source>
</evidence>
<dbReference type="OrthoDB" id="4280289at2"/>
<feature type="domain" description="Type II methyltransferase M.TaqI-like" evidence="7">
    <location>
        <begin position="560"/>
        <end position="799"/>
    </location>
</feature>
<keyword evidence="2 8" id="KW-0489">Methyltransferase</keyword>
<dbReference type="Pfam" id="PF07669">
    <property type="entry name" value="Eco57I"/>
    <property type="match status" value="1"/>
</dbReference>
<dbReference type="InterPro" id="IPR011639">
    <property type="entry name" value="MethylTrfase_TaqI-like_dom"/>
</dbReference>
<dbReference type="GO" id="GO:0006304">
    <property type="term" value="P:DNA modification"/>
    <property type="evidence" value="ECO:0007669"/>
    <property type="project" value="InterPro"/>
</dbReference>